<keyword evidence="5" id="KW-0460">Magnesium</keyword>
<proteinExistence type="predicted"/>
<dbReference type="PROSITE" id="PS51462">
    <property type="entry name" value="NUDIX"/>
    <property type="match status" value="1"/>
</dbReference>
<evidence type="ECO:0000256" key="5">
    <source>
        <dbReference type="ARBA" id="ARBA00022842"/>
    </source>
</evidence>
<feature type="domain" description="Nudix hydrolase" evidence="7">
    <location>
        <begin position="34"/>
        <end position="166"/>
    </location>
</feature>
<evidence type="ECO:0000256" key="1">
    <source>
        <dbReference type="ARBA" id="ARBA00001936"/>
    </source>
</evidence>
<dbReference type="Proteomes" id="UP000245362">
    <property type="component" value="Unassembled WGS sequence"/>
</dbReference>
<comment type="cofactor">
    <cofactor evidence="2">
        <name>Mg(2+)</name>
        <dbReference type="ChEBI" id="CHEBI:18420"/>
    </cofactor>
</comment>
<name>A0A2U3BDD0_9VIBR</name>
<evidence type="ECO:0000313" key="8">
    <source>
        <dbReference type="EMBL" id="PWI34775.1"/>
    </source>
</evidence>
<keyword evidence="9" id="KW-1185">Reference proteome</keyword>
<reference evidence="8 9" key="1">
    <citation type="submission" date="2018-05" db="EMBL/GenBank/DDBJ databases">
        <title>Vibrio limimaris sp. nov., isolated from marine sediment.</title>
        <authorList>
            <person name="Li C.-M."/>
        </authorList>
    </citation>
    <scope>NUCLEOTIDE SEQUENCE [LARGE SCALE GENOMIC DNA]</scope>
    <source>
        <strain evidence="8 9">E4404</strain>
    </source>
</reference>
<evidence type="ECO:0000256" key="4">
    <source>
        <dbReference type="ARBA" id="ARBA00022801"/>
    </source>
</evidence>
<dbReference type="GO" id="GO:0046872">
    <property type="term" value="F:metal ion binding"/>
    <property type="evidence" value="ECO:0007669"/>
    <property type="project" value="UniProtKB-KW"/>
</dbReference>
<accession>A0A2U3BDD0</accession>
<protein>
    <submittedName>
        <fullName evidence="8">CoA pyrophosphatase</fullName>
    </submittedName>
</protein>
<dbReference type="SUPFAM" id="SSF55811">
    <property type="entry name" value="Nudix"/>
    <property type="match status" value="1"/>
</dbReference>
<evidence type="ECO:0000256" key="3">
    <source>
        <dbReference type="ARBA" id="ARBA00022723"/>
    </source>
</evidence>
<comment type="caution">
    <text evidence="8">The sequence shown here is derived from an EMBL/GenBank/DDBJ whole genome shotgun (WGS) entry which is preliminary data.</text>
</comment>
<keyword evidence="6" id="KW-0464">Manganese</keyword>
<dbReference type="CDD" id="cd03426">
    <property type="entry name" value="NUDIX_CoAse_Nudt7"/>
    <property type="match status" value="1"/>
</dbReference>
<organism evidence="8 9">
    <name type="scientific">Vibrio albus</name>
    <dbReference type="NCBI Taxonomy" id="2200953"/>
    <lineage>
        <taxon>Bacteria</taxon>
        <taxon>Pseudomonadati</taxon>
        <taxon>Pseudomonadota</taxon>
        <taxon>Gammaproteobacteria</taxon>
        <taxon>Vibrionales</taxon>
        <taxon>Vibrionaceae</taxon>
        <taxon>Vibrio</taxon>
    </lineage>
</organism>
<gene>
    <name evidence="8" type="ORF">DI392_00375</name>
</gene>
<dbReference type="RefSeq" id="WP_109317930.1">
    <property type="nucleotide sequence ID" value="NZ_QFWT01000001.1"/>
</dbReference>
<keyword evidence="4" id="KW-0378">Hydrolase</keyword>
<dbReference type="NCBIfam" id="NF007980">
    <property type="entry name" value="PRK10707.1"/>
    <property type="match status" value="1"/>
</dbReference>
<sequence>MDKSQLLRNFSLNLPVHYHSEGLERCAGLDKSKLRRAGVMIGCVERDHGLNVILIHRAAHLKHHPGQVAFPGGKYEDFDHSIIGTAIREVEEEIGVTKQQIRVLGTLPELMTISHFLVTPVIALISSDYIAKLDKNEVDSIFEVPASHLFDIQQLYSQIFQFKHISHRVFAIPYKEHFIWGVTAQIIQALQIQLKG</sequence>
<evidence type="ECO:0000259" key="7">
    <source>
        <dbReference type="PROSITE" id="PS51462"/>
    </source>
</evidence>
<dbReference type="AlphaFoldDB" id="A0A2U3BDD0"/>
<evidence type="ECO:0000256" key="6">
    <source>
        <dbReference type="ARBA" id="ARBA00023211"/>
    </source>
</evidence>
<dbReference type="InterPro" id="IPR045121">
    <property type="entry name" value="CoAse"/>
</dbReference>
<dbReference type="InterPro" id="IPR000086">
    <property type="entry name" value="NUDIX_hydrolase_dom"/>
</dbReference>
<comment type="cofactor">
    <cofactor evidence="1">
        <name>Mn(2+)</name>
        <dbReference type="ChEBI" id="CHEBI:29035"/>
    </cofactor>
</comment>
<dbReference type="OrthoDB" id="9802805at2"/>
<dbReference type="PANTHER" id="PTHR12992:SF11">
    <property type="entry name" value="MITOCHONDRIAL COENZYME A DIPHOSPHATASE NUDT8"/>
    <property type="match status" value="1"/>
</dbReference>
<dbReference type="PANTHER" id="PTHR12992">
    <property type="entry name" value="NUDIX HYDROLASE"/>
    <property type="match status" value="1"/>
</dbReference>
<dbReference type="Gene3D" id="3.90.79.10">
    <property type="entry name" value="Nucleoside Triphosphate Pyrophosphohydrolase"/>
    <property type="match status" value="1"/>
</dbReference>
<dbReference type="EMBL" id="QFWT01000001">
    <property type="protein sequence ID" value="PWI34775.1"/>
    <property type="molecule type" value="Genomic_DNA"/>
</dbReference>
<dbReference type="GO" id="GO:0010945">
    <property type="term" value="F:coenzyme A diphosphatase activity"/>
    <property type="evidence" value="ECO:0007669"/>
    <property type="project" value="InterPro"/>
</dbReference>
<dbReference type="Pfam" id="PF00293">
    <property type="entry name" value="NUDIX"/>
    <property type="match status" value="1"/>
</dbReference>
<keyword evidence="3" id="KW-0479">Metal-binding</keyword>
<dbReference type="InterPro" id="IPR015797">
    <property type="entry name" value="NUDIX_hydrolase-like_dom_sf"/>
</dbReference>
<evidence type="ECO:0000313" key="9">
    <source>
        <dbReference type="Proteomes" id="UP000245362"/>
    </source>
</evidence>
<evidence type="ECO:0000256" key="2">
    <source>
        <dbReference type="ARBA" id="ARBA00001946"/>
    </source>
</evidence>